<dbReference type="eggNOG" id="COG0726">
    <property type="taxonomic scope" value="Bacteria"/>
</dbReference>
<dbReference type="AlphaFoldDB" id="I0WDY9"/>
<organism evidence="2 3">
    <name type="scientific">Imtechella halotolerans K1</name>
    <dbReference type="NCBI Taxonomy" id="946077"/>
    <lineage>
        <taxon>Bacteria</taxon>
        <taxon>Pseudomonadati</taxon>
        <taxon>Bacteroidota</taxon>
        <taxon>Flavobacteriia</taxon>
        <taxon>Flavobacteriales</taxon>
        <taxon>Flavobacteriaceae</taxon>
        <taxon>Imtechella</taxon>
    </lineage>
</organism>
<dbReference type="CDD" id="cd10931">
    <property type="entry name" value="CE4_u7"/>
    <property type="match status" value="1"/>
</dbReference>
<feature type="domain" description="DUF7033" evidence="1">
    <location>
        <begin position="95"/>
        <end position="182"/>
    </location>
</feature>
<accession>I0WDY9</accession>
<protein>
    <recommendedName>
        <fullName evidence="1">DUF7033 domain-containing protein</fullName>
    </recommendedName>
</protein>
<dbReference type="PATRIC" id="fig|946077.3.peg.1771"/>
<sequence>MFLVYTEKITPRFTYIFKHIFGRMLNVDVRFTSDQDFFLKYQGAKFIYARNSIGNSPFIRMHDLLLEQGINDVEIYIQDWDEIPCFFPTSKNCFLPFDVFAASFYLLSRYEEYLPHLKDEHGRYPASESLAFKNGFLEFPVVDIWIHKLKTILLKLFPEVVFPSRIFEKQLLMDVSASYEFKEKDVLRTIGATLLDLSKLHIGRVFERFSVLFGIQRDAYDNFDELLQFQKDQKWKTIYFFLFADYSTYDKNSSVNSKRFKELIKKIADYTIVSLMASYETHNDLANLKKERKRLINVINRPVKRVRVRFNRIQIPETYRNLTDAEFNEDYTMGYTNYVGFRAGTCTPFYFYDVGYEVQLPILVNSFCLQDKAFQHYSNKKVILRKVQSMHAAVEAVNGRFLMVFSNEIIGGKSYVDWKTLYKEIVNL</sequence>
<dbReference type="Proteomes" id="UP000005938">
    <property type="component" value="Unassembled WGS sequence"/>
</dbReference>
<evidence type="ECO:0000313" key="2">
    <source>
        <dbReference type="EMBL" id="EID74605.1"/>
    </source>
</evidence>
<evidence type="ECO:0000313" key="3">
    <source>
        <dbReference type="Proteomes" id="UP000005938"/>
    </source>
</evidence>
<gene>
    <name evidence="2" type="ORF">W5A_08742</name>
</gene>
<evidence type="ECO:0000259" key="1">
    <source>
        <dbReference type="Pfam" id="PF23019"/>
    </source>
</evidence>
<dbReference type="EMBL" id="AJJU01000010">
    <property type="protein sequence ID" value="EID74605.1"/>
    <property type="molecule type" value="Genomic_DNA"/>
</dbReference>
<proteinExistence type="predicted"/>
<dbReference type="RefSeq" id="WP_008239583.1">
    <property type="nucleotide sequence ID" value="NZ_AJJU01000010.1"/>
</dbReference>
<reference evidence="2 3" key="1">
    <citation type="journal article" date="2012" name="J. Bacteriol.">
        <title>Genome Sequence of the Halotolerant Bacterium Imtechella halotolerans K1T.</title>
        <authorList>
            <person name="Kumar S."/>
            <person name="Vikram S."/>
            <person name="Subramanian S."/>
            <person name="Raghava G.P."/>
            <person name="Pinnaka A.K."/>
        </authorList>
    </citation>
    <scope>NUCLEOTIDE SEQUENCE [LARGE SCALE GENOMIC DNA]</scope>
    <source>
        <strain evidence="2 3">K1</strain>
    </source>
</reference>
<name>I0WDY9_9FLAO</name>
<dbReference type="InterPro" id="IPR054297">
    <property type="entry name" value="DUF7033"/>
</dbReference>
<keyword evidence="3" id="KW-1185">Reference proteome</keyword>
<dbReference type="OrthoDB" id="5573484at2"/>
<dbReference type="Pfam" id="PF23019">
    <property type="entry name" value="DUF7033"/>
    <property type="match status" value="1"/>
</dbReference>
<dbReference type="STRING" id="946077.W5A_08742"/>
<comment type="caution">
    <text evidence="2">The sequence shown here is derived from an EMBL/GenBank/DDBJ whole genome shotgun (WGS) entry which is preliminary data.</text>
</comment>